<evidence type="ECO:0000256" key="3">
    <source>
        <dbReference type="ARBA" id="ARBA00022485"/>
    </source>
</evidence>
<dbReference type="InterPro" id="IPR013785">
    <property type="entry name" value="Aldolase_TIM"/>
</dbReference>
<comment type="caution">
    <text evidence="13">The sequence shown here is derived from an EMBL/GenBank/DDBJ whole genome shotgun (WGS) entry which is preliminary data.</text>
</comment>
<dbReference type="GO" id="GO:0141093">
    <property type="term" value="F:5-amino-6-(D-ribitylamino)uracil--L-tyrosine 4-hydroxyphenyl transferase activity"/>
    <property type="evidence" value="ECO:0007669"/>
    <property type="project" value="UniProtKB-EC"/>
</dbReference>
<dbReference type="PANTHER" id="PTHR43076">
    <property type="entry name" value="FO SYNTHASE (COFH)"/>
    <property type="match status" value="1"/>
</dbReference>
<dbReference type="CDD" id="cd01335">
    <property type="entry name" value="Radical_SAM"/>
    <property type="match status" value="1"/>
</dbReference>
<comment type="pathway">
    <text evidence="1">Cofactor biosynthesis; coenzyme F0 biosynthesis.</text>
</comment>
<evidence type="ECO:0000256" key="4">
    <source>
        <dbReference type="ARBA" id="ARBA00022679"/>
    </source>
</evidence>
<feature type="binding site" evidence="11">
    <location>
        <position position="317"/>
    </location>
    <ligand>
        <name>(3R)-3-methyl-D-ornithine</name>
        <dbReference type="ChEBI" id="CHEBI:64642"/>
    </ligand>
</feature>
<evidence type="ECO:0000256" key="6">
    <source>
        <dbReference type="ARBA" id="ARBA00022723"/>
    </source>
</evidence>
<evidence type="ECO:0000256" key="10">
    <source>
        <dbReference type="PIRSR" id="PIRSR004762-1"/>
    </source>
</evidence>
<evidence type="ECO:0000313" key="14">
    <source>
        <dbReference type="Proteomes" id="UP000004221"/>
    </source>
</evidence>
<protein>
    <recommendedName>
        <fullName evidence="2">5-amino-6-(D-ribitylamino)uracil--L-tyrosine 4-hydroxyphenyl transferase</fullName>
        <ecNumber evidence="2">2.5.1.147</ecNumber>
    </recommendedName>
</protein>
<dbReference type="Gene3D" id="3.20.20.70">
    <property type="entry name" value="Aldolase class I"/>
    <property type="match status" value="1"/>
</dbReference>
<feature type="binding site" evidence="10">
    <location>
        <position position="92"/>
    </location>
    <ligand>
        <name>[4Fe-4S] cluster</name>
        <dbReference type="ChEBI" id="CHEBI:49883"/>
        <note>4Fe-4S-S-AdoMet</note>
    </ligand>
</feature>
<keyword evidence="6" id="KW-0479">Metal-binding</keyword>
<feature type="binding site" evidence="11">
    <location>
        <position position="197"/>
    </location>
    <ligand>
        <name>S-adenosyl-L-methionine</name>
        <dbReference type="ChEBI" id="CHEBI:59789"/>
    </ligand>
</feature>
<dbReference type="GO" id="GO:0044689">
    <property type="term" value="F:7,8-didemethyl-8-hydroxy-5-deazariboflavin synthase activity"/>
    <property type="evidence" value="ECO:0007669"/>
    <property type="project" value="TreeGrafter"/>
</dbReference>
<feature type="binding site" evidence="11">
    <location>
        <position position="91"/>
    </location>
    <ligand>
        <name>S-adenosyl-L-methionine</name>
        <dbReference type="ChEBI" id="CHEBI:59789"/>
    </ligand>
</feature>
<dbReference type="NCBIfam" id="NF005609">
    <property type="entry name" value="PRK07360.1"/>
    <property type="match status" value="1"/>
</dbReference>
<feature type="domain" description="Radical SAM core" evidence="12">
    <location>
        <begin position="71"/>
        <end position="294"/>
    </location>
</feature>
<feature type="binding site" evidence="11">
    <location>
        <position position="161"/>
    </location>
    <ligand>
        <name>(3R)-3-methyl-D-ornithine</name>
        <dbReference type="ChEBI" id="CHEBI:64642"/>
    </ligand>
</feature>
<dbReference type="SUPFAM" id="SSF102114">
    <property type="entry name" value="Radical SAM enzymes"/>
    <property type="match status" value="1"/>
</dbReference>
<proteinExistence type="inferred from homology"/>
<gene>
    <name evidence="13" type="primary">cofH</name>
    <name evidence="13" type="ORF">NITHO_3060005</name>
</gene>
<dbReference type="GO" id="GO:0046872">
    <property type="term" value="F:metal ion binding"/>
    <property type="evidence" value="ECO:0007669"/>
    <property type="project" value="UniProtKB-KW"/>
</dbReference>
<dbReference type="InterPro" id="IPR045567">
    <property type="entry name" value="CofH/MnqC-like_C"/>
</dbReference>
<accession>I4EHB0</accession>
<dbReference type="EMBL" id="CAGS01000231">
    <property type="protein sequence ID" value="CCF84072.1"/>
    <property type="molecule type" value="Genomic_DNA"/>
</dbReference>
<evidence type="ECO:0000256" key="2">
    <source>
        <dbReference type="ARBA" id="ARBA00012289"/>
    </source>
</evidence>
<comment type="catalytic activity">
    <reaction evidence="9">
        <text>5-amino-6-(D-ribitylamino)uracil + L-tyrosine + S-adenosyl-L-methionine = 5-amino-5-(4-hydroxybenzyl)-6-(D-ribitylimino)-5,6-dihydrouracil + 2-iminoacetate + 5'-deoxyadenosine + L-methionine + H(+)</text>
        <dbReference type="Rhea" id="RHEA:55200"/>
        <dbReference type="ChEBI" id="CHEBI:15378"/>
        <dbReference type="ChEBI" id="CHEBI:15934"/>
        <dbReference type="ChEBI" id="CHEBI:17319"/>
        <dbReference type="ChEBI" id="CHEBI:57844"/>
        <dbReference type="ChEBI" id="CHEBI:58315"/>
        <dbReference type="ChEBI" id="CHEBI:59789"/>
        <dbReference type="ChEBI" id="CHEBI:77846"/>
        <dbReference type="ChEBI" id="CHEBI:85936"/>
        <dbReference type="EC" id="2.5.1.147"/>
    </reaction>
</comment>
<evidence type="ECO:0000259" key="12">
    <source>
        <dbReference type="PROSITE" id="PS51918"/>
    </source>
</evidence>
<evidence type="ECO:0000256" key="5">
    <source>
        <dbReference type="ARBA" id="ARBA00022691"/>
    </source>
</evidence>
<dbReference type="Pfam" id="PF19288">
    <property type="entry name" value="CofH_C"/>
    <property type="match status" value="1"/>
</dbReference>
<evidence type="ECO:0000256" key="7">
    <source>
        <dbReference type="ARBA" id="ARBA00023004"/>
    </source>
</evidence>
<comment type="cofactor">
    <cofactor evidence="10">
        <name>[4Fe-4S] cluster</name>
        <dbReference type="ChEBI" id="CHEBI:49883"/>
    </cofactor>
    <text evidence="10">Binds 1 [4Fe-4S] cluster. The cluster is coordinated with 3 cysteines and an exchangeable S-adenosyl-L-methionine.</text>
</comment>
<dbReference type="HAMAP" id="MF_01612">
    <property type="entry name" value="FO_synth_sub2"/>
    <property type="match status" value="1"/>
</dbReference>
<dbReference type="SFLD" id="SFLDS00029">
    <property type="entry name" value="Radical_SAM"/>
    <property type="match status" value="1"/>
</dbReference>
<dbReference type="InterPro" id="IPR019940">
    <property type="entry name" value="CofH_family"/>
</dbReference>
<evidence type="ECO:0000313" key="13">
    <source>
        <dbReference type="EMBL" id="CCF84072.1"/>
    </source>
</evidence>
<dbReference type="AlphaFoldDB" id="I4EHB0"/>
<keyword evidence="14" id="KW-1185">Reference proteome</keyword>
<feature type="binding site" evidence="10">
    <location>
        <position position="89"/>
    </location>
    <ligand>
        <name>[4Fe-4S] cluster</name>
        <dbReference type="ChEBI" id="CHEBI:49883"/>
        <note>4Fe-4S-S-AdoMet</note>
    </ligand>
</feature>
<keyword evidence="8 10" id="KW-0411">Iron-sulfur</keyword>
<dbReference type="Pfam" id="PF04055">
    <property type="entry name" value="Radical_SAM"/>
    <property type="match status" value="1"/>
</dbReference>
<keyword evidence="3 10" id="KW-0004">4Fe-4S</keyword>
<dbReference type="PANTHER" id="PTHR43076:SF1">
    <property type="entry name" value="LIPOYL SYNTHASE 2"/>
    <property type="match status" value="1"/>
</dbReference>
<dbReference type="NCBIfam" id="TIGR03551">
    <property type="entry name" value="F420_cofH"/>
    <property type="match status" value="1"/>
</dbReference>
<dbReference type="InterPro" id="IPR058240">
    <property type="entry name" value="rSAM_sf"/>
</dbReference>
<dbReference type="InterPro" id="IPR007197">
    <property type="entry name" value="rSAM"/>
</dbReference>
<dbReference type="GO" id="GO:0051539">
    <property type="term" value="F:4 iron, 4 sulfur cluster binding"/>
    <property type="evidence" value="ECO:0007669"/>
    <property type="project" value="UniProtKB-KW"/>
</dbReference>
<dbReference type="InterPro" id="IPR006638">
    <property type="entry name" value="Elp3/MiaA/NifB-like_rSAM"/>
</dbReference>
<dbReference type="InterPro" id="IPR020050">
    <property type="entry name" value="FO_synthase_su2"/>
</dbReference>
<reference evidence="13 14" key="1">
    <citation type="journal article" date="2012" name="ISME J.">
        <title>Nitrification expanded: discovery, physiology and genomics of a nitrite-oxidizing bacterium from the phylum Chloroflexi.</title>
        <authorList>
            <person name="Sorokin D.Y."/>
            <person name="Lucker S."/>
            <person name="Vejmelkova D."/>
            <person name="Kostrikina N.A."/>
            <person name="Kleerebezem R."/>
            <person name="Rijpstra W.I."/>
            <person name="Damste J.S."/>
            <person name="Le Paslier D."/>
            <person name="Muyzer G."/>
            <person name="Wagner M."/>
            <person name="van Loosdrecht M.C."/>
            <person name="Daims H."/>
        </authorList>
    </citation>
    <scope>NUCLEOTIDE SEQUENCE [LARGE SCALE GENOMIC DNA]</scope>
    <source>
        <strain evidence="14">none</strain>
    </source>
</reference>
<keyword evidence="4 13" id="KW-0808">Transferase</keyword>
<sequence>MPSEFPHLDRTLDSLLSCCDPATALILDRALGDYEITVDEGERLFSVHGVELLLLTAVADELRRRSVGDVVTYIVNRNINFTNVCIKRCGFCAFSRGHREEQGYFLPLEEVLRRAREAWEVGATEVCIQAGLPPKMDGDLYPSICRAIKAEIPDLHIHGFSPEEVLYGAIRSRCTIEEFIARLKAAGVGSLPGTSAEILDDEVRKRISPGRISTADWVRVIKGAHRLGVPTTSTIMYGHVETDRQRAAHLALLRDIQKETGGITEFVPLSLVHNEAPMVRKGTIPDIRPGATGEEVIKMHAIARIMLYPHIRNIQVSWVKEGPKLAQWCLNAGANDLGGTLINESISTSAGAAYGQLIPPRELRRWIRDAGRTPAQRTTTYALLETAGEDDAEHPLDAVADAGEDRFGSYFQLIADERFKFRAHYPISLRTRA</sequence>
<keyword evidence="7 10" id="KW-0408">Iron</keyword>
<dbReference type="SFLD" id="SFLDG01388">
    <property type="entry name" value="7_8-didemethyl-8-hydroxy-5-dea"/>
    <property type="match status" value="1"/>
</dbReference>
<evidence type="ECO:0000256" key="1">
    <source>
        <dbReference type="ARBA" id="ARBA00004712"/>
    </source>
</evidence>
<dbReference type="SFLD" id="SFLDG01064">
    <property type="entry name" value="F420__menaquinone_cofactor_bio"/>
    <property type="match status" value="1"/>
</dbReference>
<evidence type="ECO:0000256" key="9">
    <source>
        <dbReference type="ARBA" id="ARBA00048468"/>
    </source>
</evidence>
<keyword evidence="5 10" id="KW-0949">S-adenosyl-L-methionine</keyword>
<dbReference type="PROSITE" id="PS51918">
    <property type="entry name" value="RADICAL_SAM"/>
    <property type="match status" value="1"/>
</dbReference>
<dbReference type="NCBIfam" id="TIGR00423">
    <property type="entry name" value="CofH family radical SAM protein"/>
    <property type="match status" value="1"/>
</dbReference>
<dbReference type="UniPathway" id="UPA00072"/>
<dbReference type="SFLD" id="SFLDG01389">
    <property type="entry name" value="menaquinone_synthsis_involved"/>
    <property type="match status" value="1"/>
</dbReference>
<dbReference type="SMART" id="SM00729">
    <property type="entry name" value="Elp3"/>
    <property type="match status" value="1"/>
</dbReference>
<name>I4EHB0_9BACT</name>
<dbReference type="InterPro" id="IPR034405">
    <property type="entry name" value="F420"/>
</dbReference>
<dbReference type="OrthoDB" id="9802027at2"/>
<evidence type="ECO:0000256" key="8">
    <source>
        <dbReference type="ARBA" id="ARBA00023014"/>
    </source>
</evidence>
<dbReference type="RefSeq" id="WP_008477948.1">
    <property type="nucleotide sequence ID" value="NZ_CAGS01000231.1"/>
</dbReference>
<dbReference type="EC" id="2.5.1.147" evidence="2"/>
<dbReference type="PIRSF" id="PIRSF004762">
    <property type="entry name" value="CHP00423"/>
    <property type="match status" value="1"/>
</dbReference>
<feature type="binding site" evidence="10">
    <location>
        <position position="85"/>
    </location>
    <ligand>
        <name>[4Fe-4S] cluster</name>
        <dbReference type="ChEBI" id="CHEBI:49883"/>
        <note>4Fe-4S-S-AdoMet</note>
    </ligand>
</feature>
<dbReference type="Proteomes" id="UP000004221">
    <property type="component" value="Unassembled WGS sequence"/>
</dbReference>
<organism evidence="13 14">
    <name type="scientific">Nitrolancea hollandica Lb</name>
    <dbReference type="NCBI Taxonomy" id="1129897"/>
    <lineage>
        <taxon>Bacteria</taxon>
        <taxon>Pseudomonadati</taxon>
        <taxon>Thermomicrobiota</taxon>
        <taxon>Thermomicrobia</taxon>
        <taxon>Sphaerobacterales</taxon>
        <taxon>Sphaerobacterineae</taxon>
        <taxon>Sphaerobacteraceae</taxon>
        <taxon>Nitrolancea</taxon>
    </lineage>
</organism>
<evidence type="ECO:0000256" key="11">
    <source>
        <dbReference type="PIRSR" id="PIRSR004762-2"/>
    </source>
</evidence>